<accession>A0A7J0ELC8</accession>
<organism evidence="2 3">
    <name type="scientific">Actinidia rufa</name>
    <dbReference type="NCBI Taxonomy" id="165716"/>
    <lineage>
        <taxon>Eukaryota</taxon>
        <taxon>Viridiplantae</taxon>
        <taxon>Streptophyta</taxon>
        <taxon>Embryophyta</taxon>
        <taxon>Tracheophyta</taxon>
        <taxon>Spermatophyta</taxon>
        <taxon>Magnoliopsida</taxon>
        <taxon>eudicotyledons</taxon>
        <taxon>Gunneridae</taxon>
        <taxon>Pentapetalae</taxon>
        <taxon>asterids</taxon>
        <taxon>Ericales</taxon>
        <taxon>Actinidiaceae</taxon>
        <taxon>Actinidia</taxon>
    </lineage>
</organism>
<proteinExistence type="predicted"/>
<comment type="caution">
    <text evidence="2">The sequence shown here is derived from an EMBL/GenBank/DDBJ whole genome shotgun (WGS) entry which is preliminary data.</text>
</comment>
<dbReference type="Proteomes" id="UP000585474">
    <property type="component" value="Unassembled WGS sequence"/>
</dbReference>
<reference evidence="2 3" key="1">
    <citation type="submission" date="2019-07" db="EMBL/GenBank/DDBJ databases">
        <title>De Novo Assembly of kiwifruit Actinidia rufa.</title>
        <authorList>
            <person name="Sugita-Konishi S."/>
            <person name="Sato K."/>
            <person name="Mori E."/>
            <person name="Abe Y."/>
            <person name="Kisaki G."/>
            <person name="Hamano K."/>
            <person name="Suezawa K."/>
            <person name="Otani M."/>
            <person name="Fukuda T."/>
            <person name="Manabe T."/>
            <person name="Gomi K."/>
            <person name="Tabuchi M."/>
            <person name="Akimitsu K."/>
            <person name="Kataoka I."/>
        </authorList>
    </citation>
    <scope>NUCLEOTIDE SEQUENCE [LARGE SCALE GENOMIC DNA]</scope>
    <source>
        <strain evidence="3">cv. Fuchu</strain>
    </source>
</reference>
<feature type="region of interest" description="Disordered" evidence="1">
    <location>
        <begin position="52"/>
        <end position="75"/>
    </location>
</feature>
<keyword evidence="3" id="KW-1185">Reference proteome</keyword>
<protein>
    <submittedName>
        <fullName evidence="2">Uncharacterized protein</fullName>
    </submittedName>
</protein>
<name>A0A7J0ELC8_9ERIC</name>
<evidence type="ECO:0000313" key="2">
    <source>
        <dbReference type="EMBL" id="GFY87016.1"/>
    </source>
</evidence>
<dbReference type="AlphaFoldDB" id="A0A7J0ELC8"/>
<sequence>MSSEQRRTFVGLDRNPQRCDSLLMGSIEVGGATSRVVGAVSDQIGDRLRQIEHRRTKSETGEDKSRPDDPRIAPSPRYWTSMTTWLPVRIAPSPRYWTSMTTWATCARLNKRYRRGEAAQNLSGVGIRLRRTNRITKLSVLCVNSEHTFCDVMEKRSHVDEVLVEIRTLWQAGYSASPDGDVEIKVCSQMRGQASTGDMNPI</sequence>
<evidence type="ECO:0000256" key="1">
    <source>
        <dbReference type="SAM" id="MobiDB-lite"/>
    </source>
</evidence>
<feature type="compositionally biased region" description="Basic and acidic residues" evidence="1">
    <location>
        <begin position="52"/>
        <end position="71"/>
    </location>
</feature>
<dbReference type="EMBL" id="BJWL01000005">
    <property type="protein sequence ID" value="GFY87016.1"/>
    <property type="molecule type" value="Genomic_DNA"/>
</dbReference>
<gene>
    <name evidence="2" type="ORF">Acr_05g0006550</name>
</gene>
<evidence type="ECO:0000313" key="3">
    <source>
        <dbReference type="Proteomes" id="UP000585474"/>
    </source>
</evidence>